<protein>
    <recommendedName>
        <fullName evidence="4">Reverse transcriptase zinc-binding domain-containing protein</fullName>
    </recommendedName>
</protein>
<sequence length="224" mass="25758">MNGLKWNLDLFLICLPGEVINGTVSVPPPHPDSGSNRVIWARSALGSSVRSAYWSLKKETGNPRGDFWKHTWNSFPICGHGFEDIVHVLRDCLTAKEVWLHVIPSEQHQRFFSDTLQNWLSANLFCHLRLQDGGNVTWSAVEVVKVFFSWAQKFKFHQSGYKINKHNPIHNFQDNSLWVQLYIDGAVVRDTRNAFAGGMLRDQCRNWILGFNRYLGKCLPFEAE</sequence>
<evidence type="ECO:0000313" key="3">
    <source>
        <dbReference type="Proteomes" id="UP000593572"/>
    </source>
</evidence>
<gene>
    <name evidence="2" type="ORF">Golob_027535</name>
</gene>
<keyword evidence="1" id="KW-0732">Signal</keyword>
<accession>A0A7J8NK84</accession>
<feature type="chain" id="PRO_5029858919" description="Reverse transcriptase zinc-binding domain-containing protein" evidence="1">
    <location>
        <begin position="26"/>
        <end position="224"/>
    </location>
</feature>
<dbReference type="Proteomes" id="UP000593572">
    <property type="component" value="Unassembled WGS sequence"/>
</dbReference>
<comment type="caution">
    <text evidence="2">The sequence shown here is derived from an EMBL/GenBank/DDBJ whole genome shotgun (WGS) entry which is preliminary data.</text>
</comment>
<evidence type="ECO:0008006" key="4">
    <source>
        <dbReference type="Google" id="ProtNLM"/>
    </source>
</evidence>
<keyword evidence="3" id="KW-1185">Reference proteome</keyword>
<proteinExistence type="predicted"/>
<dbReference type="EMBL" id="JABEZX010354482">
    <property type="protein sequence ID" value="MBA0577260.1"/>
    <property type="molecule type" value="Genomic_DNA"/>
</dbReference>
<evidence type="ECO:0000256" key="1">
    <source>
        <dbReference type="SAM" id="SignalP"/>
    </source>
</evidence>
<evidence type="ECO:0000313" key="2">
    <source>
        <dbReference type="EMBL" id="MBA0577260.1"/>
    </source>
</evidence>
<reference evidence="2 3" key="1">
    <citation type="journal article" date="2019" name="Genome Biol. Evol.">
        <title>Insights into the evolution of the New World diploid cottons (Gossypium, subgenus Houzingenia) based on genome sequencing.</title>
        <authorList>
            <person name="Grover C.E."/>
            <person name="Arick M.A. 2nd"/>
            <person name="Thrash A."/>
            <person name="Conover J.L."/>
            <person name="Sanders W.S."/>
            <person name="Peterson D.G."/>
            <person name="Frelichowski J.E."/>
            <person name="Scheffler J.A."/>
            <person name="Scheffler B.E."/>
            <person name="Wendel J.F."/>
        </authorList>
    </citation>
    <scope>NUCLEOTIDE SEQUENCE [LARGE SCALE GENOMIC DNA]</scope>
    <source>
        <strain evidence="2">157</strain>
        <tissue evidence="2">Leaf</tissue>
    </source>
</reference>
<feature type="signal peptide" evidence="1">
    <location>
        <begin position="1"/>
        <end position="25"/>
    </location>
</feature>
<name>A0A7J8NK84_9ROSI</name>
<dbReference type="AlphaFoldDB" id="A0A7J8NK84"/>
<organism evidence="2 3">
    <name type="scientific">Gossypium lobatum</name>
    <dbReference type="NCBI Taxonomy" id="34289"/>
    <lineage>
        <taxon>Eukaryota</taxon>
        <taxon>Viridiplantae</taxon>
        <taxon>Streptophyta</taxon>
        <taxon>Embryophyta</taxon>
        <taxon>Tracheophyta</taxon>
        <taxon>Spermatophyta</taxon>
        <taxon>Magnoliopsida</taxon>
        <taxon>eudicotyledons</taxon>
        <taxon>Gunneridae</taxon>
        <taxon>Pentapetalae</taxon>
        <taxon>rosids</taxon>
        <taxon>malvids</taxon>
        <taxon>Malvales</taxon>
        <taxon>Malvaceae</taxon>
        <taxon>Malvoideae</taxon>
        <taxon>Gossypium</taxon>
    </lineage>
</organism>